<dbReference type="SUPFAM" id="SSF74653">
    <property type="entry name" value="TolA/TonB C-terminal domain"/>
    <property type="match status" value="1"/>
</dbReference>
<evidence type="ECO:0000313" key="2">
    <source>
        <dbReference type="EMBL" id="MRX66496.1"/>
    </source>
</evidence>
<dbReference type="InterPro" id="IPR037682">
    <property type="entry name" value="TonB_C"/>
</dbReference>
<evidence type="ECO:0000313" key="5">
    <source>
        <dbReference type="Proteomes" id="UP000468990"/>
    </source>
</evidence>
<proteinExistence type="predicted"/>
<gene>
    <name evidence="2" type="ORF">GJU42_00810</name>
    <name evidence="3" type="ORF">SAMN06265349_102397</name>
</gene>
<name>A0A521CB16_9FLAO</name>
<protein>
    <submittedName>
        <fullName evidence="3">TonB protein C-terminal</fullName>
    </submittedName>
</protein>
<dbReference type="OrthoDB" id="1095452at2"/>
<dbReference type="EMBL" id="WKKG01000001">
    <property type="protein sequence ID" value="MRX66496.1"/>
    <property type="molecule type" value="Genomic_DNA"/>
</dbReference>
<reference evidence="3 4" key="1">
    <citation type="submission" date="2017-05" db="EMBL/GenBank/DDBJ databases">
        <authorList>
            <person name="Varghese N."/>
            <person name="Submissions S."/>
        </authorList>
    </citation>
    <scope>NUCLEOTIDE SEQUENCE [LARGE SCALE GENOMIC DNA]</scope>
    <source>
        <strain evidence="3 4">DSM 19382</strain>
    </source>
</reference>
<evidence type="ECO:0000259" key="1">
    <source>
        <dbReference type="Pfam" id="PF03544"/>
    </source>
</evidence>
<organism evidence="3 4">
    <name type="scientific">Flavobacterium resistens</name>
    <dbReference type="NCBI Taxonomy" id="443612"/>
    <lineage>
        <taxon>Bacteria</taxon>
        <taxon>Pseudomonadati</taxon>
        <taxon>Bacteroidota</taxon>
        <taxon>Flavobacteriia</taxon>
        <taxon>Flavobacteriales</taxon>
        <taxon>Flavobacteriaceae</taxon>
        <taxon>Flavobacterium</taxon>
    </lineage>
</organism>
<accession>A0A521CB16</accession>
<evidence type="ECO:0000313" key="4">
    <source>
        <dbReference type="Proteomes" id="UP000317289"/>
    </source>
</evidence>
<dbReference type="AlphaFoldDB" id="A0A521CB16"/>
<dbReference type="Proteomes" id="UP000468990">
    <property type="component" value="Unassembled WGS sequence"/>
</dbReference>
<dbReference type="Proteomes" id="UP000317289">
    <property type="component" value="Unassembled WGS sequence"/>
</dbReference>
<dbReference type="EMBL" id="FXTA01000002">
    <property type="protein sequence ID" value="SMO56584.1"/>
    <property type="molecule type" value="Genomic_DNA"/>
</dbReference>
<dbReference type="GO" id="GO:0055085">
    <property type="term" value="P:transmembrane transport"/>
    <property type="evidence" value="ECO:0007669"/>
    <property type="project" value="InterPro"/>
</dbReference>
<keyword evidence="5" id="KW-1185">Reference proteome</keyword>
<feature type="domain" description="TonB C-terminal" evidence="1">
    <location>
        <begin position="77"/>
        <end position="137"/>
    </location>
</feature>
<evidence type="ECO:0000313" key="3">
    <source>
        <dbReference type="EMBL" id="SMO56584.1"/>
    </source>
</evidence>
<reference evidence="2 5" key="2">
    <citation type="submission" date="2019-11" db="EMBL/GenBank/DDBJ databases">
        <title>Flavobacterium resistens genome.</title>
        <authorList>
            <person name="Wilson V.M."/>
            <person name="Newman J.D."/>
        </authorList>
    </citation>
    <scope>NUCLEOTIDE SEQUENCE [LARGE SCALE GENOMIC DNA]</scope>
    <source>
        <strain evidence="2 5">DSM 19382</strain>
    </source>
</reference>
<dbReference type="Pfam" id="PF03544">
    <property type="entry name" value="TonB_C"/>
    <property type="match status" value="1"/>
</dbReference>
<sequence>MISKLNSVSKIKIVLCFAFILFYNLRTTAQETKPQVGYYQTADLTEKPTYPGGMPEFYKFAGHFYKVPSTPTGIVLKGTIKVTFIVQKDGSLTDMKVVKDLGYGTGEEALRVLRLSQKWIPGKLNGKVVPAEFHLPISIQEPDKQ</sequence>
<dbReference type="Gene3D" id="3.30.1150.10">
    <property type="match status" value="1"/>
</dbReference>
<dbReference type="RefSeq" id="WP_142450149.1">
    <property type="nucleotide sequence ID" value="NZ_FXTA01000002.1"/>
</dbReference>